<gene>
    <name evidence="1" type="ORF">UFOVP1636_82</name>
</gene>
<reference evidence="1" key="1">
    <citation type="submission" date="2020-05" db="EMBL/GenBank/DDBJ databases">
        <authorList>
            <person name="Chiriac C."/>
            <person name="Salcher M."/>
            <person name="Ghai R."/>
            <person name="Kavagutti S V."/>
        </authorList>
    </citation>
    <scope>NUCLEOTIDE SEQUENCE</scope>
</reference>
<proteinExistence type="predicted"/>
<protein>
    <submittedName>
        <fullName evidence="1">Uncharacterized protein</fullName>
    </submittedName>
</protein>
<organism evidence="1">
    <name type="scientific">uncultured Caudovirales phage</name>
    <dbReference type="NCBI Taxonomy" id="2100421"/>
    <lineage>
        <taxon>Viruses</taxon>
        <taxon>Duplodnaviria</taxon>
        <taxon>Heunggongvirae</taxon>
        <taxon>Uroviricota</taxon>
        <taxon>Caudoviricetes</taxon>
        <taxon>Peduoviridae</taxon>
        <taxon>Maltschvirus</taxon>
        <taxon>Maltschvirus maltsch</taxon>
    </lineage>
</organism>
<name>A0A6J5SZ90_9CAUD</name>
<evidence type="ECO:0000313" key="1">
    <source>
        <dbReference type="EMBL" id="CAB4220942.1"/>
    </source>
</evidence>
<accession>A0A6J5SZ90</accession>
<sequence>MTSPEYKKLKRDISRKVKLANKYHKEVLELLAQCPHEELAPKHATVNGQLEKWQECKICSKKMYLPEK</sequence>
<dbReference type="EMBL" id="LR797503">
    <property type="protein sequence ID" value="CAB4220942.1"/>
    <property type="molecule type" value="Genomic_DNA"/>
</dbReference>